<dbReference type="EMBL" id="QZEI01000058">
    <property type="protein sequence ID" value="RLV58730.1"/>
    <property type="molecule type" value="Genomic_DNA"/>
</dbReference>
<dbReference type="InterPro" id="IPR043128">
    <property type="entry name" value="Rev_trsase/Diguanyl_cyclase"/>
</dbReference>
<dbReference type="PANTHER" id="PTHR45138:SF6">
    <property type="entry name" value="DIGUANYLATE CYCLASE DGCN"/>
    <property type="match status" value="1"/>
</dbReference>
<dbReference type="EC" id="2.7.7.65" evidence="1"/>
<dbReference type="SUPFAM" id="SSF55073">
    <property type="entry name" value="Nucleotide cyclase"/>
    <property type="match status" value="1"/>
</dbReference>
<dbReference type="Pfam" id="PF00990">
    <property type="entry name" value="GGDEF"/>
    <property type="match status" value="1"/>
</dbReference>
<dbReference type="Gene3D" id="3.30.70.270">
    <property type="match status" value="1"/>
</dbReference>
<dbReference type="NCBIfam" id="TIGR00254">
    <property type="entry name" value="GGDEF"/>
    <property type="match status" value="1"/>
</dbReference>
<dbReference type="RefSeq" id="WP_121839974.1">
    <property type="nucleotide sequence ID" value="NZ_ML014807.1"/>
</dbReference>
<dbReference type="InterPro" id="IPR050469">
    <property type="entry name" value="Diguanylate_Cyclase"/>
</dbReference>
<name>A0A3L8PTK2_9GAMM</name>
<dbReference type="GO" id="GO:0043709">
    <property type="term" value="P:cell adhesion involved in single-species biofilm formation"/>
    <property type="evidence" value="ECO:0007669"/>
    <property type="project" value="TreeGrafter"/>
</dbReference>
<dbReference type="InterPro" id="IPR000160">
    <property type="entry name" value="GGDEF_dom"/>
</dbReference>
<dbReference type="Proteomes" id="UP000281474">
    <property type="component" value="Unassembled WGS sequence"/>
</dbReference>
<dbReference type="PROSITE" id="PS50887">
    <property type="entry name" value="GGDEF"/>
    <property type="match status" value="1"/>
</dbReference>
<reference evidence="3 4" key="1">
    <citation type="submission" date="2018-09" db="EMBL/GenBank/DDBJ databases">
        <title>Phylogeny of the Shewanellaceae, and recommendation for two new genera, Pseudoshewanella and Parashewanella.</title>
        <authorList>
            <person name="Wang G."/>
        </authorList>
    </citation>
    <scope>NUCLEOTIDE SEQUENCE [LARGE SCALE GENOMIC DNA]</scope>
    <source>
        <strain evidence="3 4">C51</strain>
    </source>
</reference>
<sequence length="289" mass="32889">MDFGLAADYQSQQMIFSPQVRLEKSSAPDLIEILQSLHASLEPRQVVASYGKAVEQYLPITGMHIQLPEHHFHFGSNQGKVFKRHFQIQRQAAEVSYRLTSTLAPKQLSLLLQLEELLKQPLENALQHHEISNQALLDSLTNLGNRRYYEKVLASRIACFDRSGEPLSLVILDLDKLKFINDSFGHQFGDVILEEFAKLLQSTVRDTDHTFRVGGDEFIILVHGNEEAAKILLNRLEQNLTTQPLLKQFDVGFSAGMSELTRYISASDLYAKADKSMYEVKMKKKKEGR</sequence>
<proteinExistence type="predicted"/>
<dbReference type="SMART" id="SM00267">
    <property type="entry name" value="GGDEF"/>
    <property type="match status" value="1"/>
</dbReference>
<evidence type="ECO:0000313" key="4">
    <source>
        <dbReference type="Proteomes" id="UP000281474"/>
    </source>
</evidence>
<dbReference type="GO" id="GO:0005886">
    <property type="term" value="C:plasma membrane"/>
    <property type="evidence" value="ECO:0007669"/>
    <property type="project" value="TreeGrafter"/>
</dbReference>
<feature type="domain" description="GGDEF" evidence="2">
    <location>
        <begin position="165"/>
        <end position="289"/>
    </location>
</feature>
<dbReference type="CDD" id="cd01949">
    <property type="entry name" value="GGDEF"/>
    <property type="match status" value="1"/>
</dbReference>
<dbReference type="InterPro" id="IPR029787">
    <property type="entry name" value="Nucleotide_cyclase"/>
</dbReference>
<evidence type="ECO:0000256" key="1">
    <source>
        <dbReference type="ARBA" id="ARBA00012528"/>
    </source>
</evidence>
<evidence type="ECO:0000259" key="2">
    <source>
        <dbReference type="PROSITE" id="PS50887"/>
    </source>
</evidence>
<organism evidence="3 4">
    <name type="scientific">Parashewanella curva</name>
    <dbReference type="NCBI Taxonomy" id="2338552"/>
    <lineage>
        <taxon>Bacteria</taxon>
        <taxon>Pseudomonadati</taxon>
        <taxon>Pseudomonadota</taxon>
        <taxon>Gammaproteobacteria</taxon>
        <taxon>Alteromonadales</taxon>
        <taxon>Shewanellaceae</taxon>
        <taxon>Parashewanella</taxon>
    </lineage>
</organism>
<dbReference type="AlphaFoldDB" id="A0A3L8PTK2"/>
<dbReference type="PANTHER" id="PTHR45138">
    <property type="entry name" value="REGULATORY COMPONENTS OF SENSORY TRANSDUCTION SYSTEM"/>
    <property type="match status" value="1"/>
</dbReference>
<dbReference type="OrthoDB" id="9812260at2"/>
<dbReference type="GO" id="GO:0052621">
    <property type="term" value="F:diguanylate cyclase activity"/>
    <property type="evidence" value="ECO:0007669"/>
    <property type="project" value="UniProtKB-EC"/>
</dbReference>
<gene>
    <name evidence="3" type="ORF">D5018_15840</name>
</gene>
<accession>A0A3L8PTK2</accession>
<keyword evidence="4" id="KW-1185">Reference proteome</keyword>
<evidence type="ECO:0000313" key="3">
    <source>
        <dbReference type="EMBL" id="RLV58730.1"/>
    </source>
</evidence>
<dbReference type="GO" id="GO:1902201">
    <property type="term" value="P:negative regulation of bacterial-type flagellum-dependent cell motility"/>
    <property type="evidence" value="ECO:0007669"/>
    <property type="project" value="TreeGrafter"/>
</dbReference>
<comment type="caution">
    <text evidence="3">The sequence shown here is derived from an EMBL/GenBank/DDBJ whole genome shotgun (WGS) entry which is preliminary data.</text>
</comment>
<protein>
    <recommendedName>
        <fullName evidence="1">diguanylate cyclase</fullName>
        <ecNumber evidence="1">2.7.7.65</ecNumber>
    </recommendedName>
</protein>